<dbReference type="GO" id="GO:0008168">
    <property type="term" value="F:methyltransferase activity"/>
    <property type="evidence" value="ECO:0007669"/>
    <property type="project" value="UniProtKB-KW"/>
</dbReference>
<proteinExistence type="predicted"/>
<keyword evidence="2" id="KW-1133">Transmembrane helix</keyword>
<feature type="compositionally biased region" description="Low complexity" evidence="1">
    <location>
        <begin position="69"/>
        <end position="90"/>
    </location>
</feature>
<dbReference type="AlphaFoldDB" id="A0A9K3PGI7"/>
<reference evidence="4" key="1">
    <citation type="journal article" date="2021" name="Sci. Rep.">
        <title>Diploid genomic architecture of Nitzschia inconspicua, an elite biomass production diatom.</title>
        <authorList>
            <person name="Oliver A."/>
            <person name="Podell S."/>
            <person name="Pinowska A."/>
            <person name="Traller J.C."/>
            <person name="Smith S.R."/>
            <person name="McClure R."/>
            <person name="Beliaev A."/>
            <person name="Bohutskyi P."/>
            <person name="Hill E.A."/>
            <person name="Rabines A."/>
            <person name="Zheng H."/>
            <person name="Allen L.Z."/>
            <person name="Kuo A."/>
            <person name="Grigoriev I.V."/>
            <person name="Allen A.E."/>
            <person name="Hazlebeck D."/>
            <person name="Allen E.E."/>
        </authorList>
    </citation>
    <scope>NUCLEOTIDE SEQUENCE</scope>
    <source>
        <strain evidence="4">Hildebrandi</strain>
    </source>
</reference>
<keyword evidence="4" id="KW-0808">Transferase</keyword>
<evidence type="ECO:0000256" key="2">
    <source>
        <dbReference type="SAM" id="Phobius"/>
    </source>
</evidence>
<dbReference type="GO" id="GO:0032259">
    <property type="term" value="P:methylation"/>
    <property type="evidence" value="ECO:0007669"/>
    <property type="project" value="UniProtKB-KW"/>
</dbReference>
<evidence type="ECO:0000256" key="1">
    <source>
        <dbReference type="SAM" id="MobiDB-lite"/>
    </source>
</evidence>
<feature type="region of interest" description="Disordered" evidence="1">
    <location>
        <begin position="68"/>
        <end position="90"/>
    </location>
</feature>
<evidence type="ECO:0000313" key="5">
    <source>
        <dbReference type="Proteomes" id="UP000693970"/>
    </source>
</evidence>
<keyword evidence="5" id="KW-1185">Reference proteome</keyword>
<feature type="domain" description="Methyltransferase FkbM" evidence="3">
    <location>
        <begin position="279"/>
        <end position="426"/>
    </location>
</feature>
<reference evidence="4" key="2">
    <citation type="submission" date="2021-04" db="EMBL/GenBank/DDBJ databases">
        <authorList>
            <person name="Podell S."/>
        </authorList>
    </citation>
    <scope>NUCLEOTIDE SEQUENCE</scope>
    <source>
        <strain evidence="4">Hildebrandi</strain>
    </source>
</reference>
<dbReference type="EMBL" id="JAGRRH010000021">
    <property type="protein sequence ID" value="KAG7345911.1"/>
    <property type="molecule type" value="Genomic_DNA"/>
</dbReference>
<keyword evidence="2" id="KW-0812">Transmembrane</keyword>
<accession>A0A9K3PGI7</accession>
<dbReference type="OrthoDB" id="10006218at2759"/>
<protein>
    <submittedName>
        <fullName evidence="4">Methyltransferase FkbM domain containing protein</fullName>
    </submittedName>
</protein>
<organism evidence="4 5">
    <name type="scientific">Nitzschia inconspicua</name>
    <dbReference type="NCBI Taxonomy" id="303405"/>
    <lineage>
        <taxon>Eukaryota</taxon>
        <taxon>Sar</taxon>
        <taxon>Stramenopiles</taxon>
        <taxon>Ochrophyta</taxon>
        <taxon>Bacillariophyta</taxon>
        <taxon>Bacillariophyceae</taxon>
        <taxon>Bacillariophycidae</taxon>
        <taxon>Bacillariales</taxon>
        <taxon>Bacillariaceae</taxon>
        <taxon>Nitzschia</taxon>
    </lineage>
</organism>
<name>A0A9K3PGI7_9STRA</name>
<dbReference type="Pfam" id="PF05050">
    <property type="entry name" value="Methyltransf_21"/>
    <property type="match status" value="1"/>
</dbReference>
<dbReference type="InterPro" id="IPR006342">
    <property type="entry name" value="FkbM_mtfrase"/>
</dbReference>
<evidence type="ECO:0000313" key="4">
    <source>
        <dbReference type="EMBL" id="KAG7345911.1"/>
    </source>
</evidence>
<feature type="region of interest" description="Disordered" evidence="1">
    <location>
        <begin position="1"/>
        <end position="22"/>
    </location>
</feature>
<comment type="caution">
    <text evidence="4">The sequence shown here is derived from an EMBL/GenBank/DDBJ whole genome shotgun (WGS) entry which is preliminary data.</text>
</comment>
<feature type="transmembrane region" description="Helical" evidence="2">
    <location>
        <begin position="21"/>
        <end position="41"/>
    </location>
</feature>
<dbReference type="Proteomes" id="UP000693970">
    <property type="component" value="Unassembled WGS sequence"/>
</dbReference>
<keyword evidence="4" id="KW-0489">Methyltransferase</keyword>
<gene>
    <name evidence="4" type="ORF">IV203_004978</name>
</gene>
<evidence type="ECO:0000259" key="3">
    <source>
        <dbReference type="Pfam" id="PF05050"/>
    </source>
</evidence>
<sequence length="437" mass="48241">MPRPRLIRNNGGSGSAAGRSSSFTSMGACTCMVAVIMFALMNIRQSSTSGYIDGTLLRMTNAVVEGSASTTTTTKSSTSSSSSSSVKTVSSSSMKDWRDSSIKRCKEFVDGITDDKSTKILEEKEQLEKNIISKLSLPSSISSTNPPEIQQQPYARCKNVFIDLGTNIGDSVGYFIDNAIDSCSPLWVAKFPRTKFTADFPRPHLDVTTLQVQHKGNKGNPLFGLLQKQAQNIPSESFCVYGMEGNPTFTERLRKLENYIRDMQPRPVQHLHIFTESVVTAQDGPTKLYLDKTSVEQNFWGSSILSSQQDAVKSANELNKGQVFSADVMGISLSSMVKNTVLAFKEGVTDVDKQGGLLIIKMDVEGAEYQVLKEVAETGILCEYAKMGNRIVFVVEYHNMSITDPNERRREQNGHKEALEKLKQCGIDFQKLQAIWA</sequence>
<keyword evidence="2" id="KW-0472">Membrane</keyword>